<accession>A0A9N9RX18</accession>
<reference evidence="2" key="1">
    <citation type="submission" date="2022-01" db="EMBL/GenBank/DDBJ databases">
        <authorList>
            <person name="King R."/>
        </authorList>
    </citation>
    <scope>NUCLEOTIDE SEQUENCE</scope>
</reference>
<keyword evidence="1" id="KW-1133">Transmembrane helix</keyword>
<protein>
    <submittedName>
        <fullName evidence="2">Uncharacterized protein</fullName>
    </submittedName>
</protein>
<proteinExistence type="predicted"/>
<evidence type="ECO:0000313" key="3">
    <source>
        <dbReference type="Proteomes" id="UP001153620"/>
    </source>
</evidence>
<dbReference type="Proteomes" id="UP001153620">
    <property type="component" value="Chromosome 2"/>
</dbReference>
<keyword evidence="1" id="KW-0812">Transmembrane</keyword>
<gene>
    <name evidence="2" type="ORF">CHIRRI_LOCUS8288</name>
</gene>
<feature type="transmembrane region" description="Helical" evidence="1">
    <location>
        <begin position="56"/>
        <end position="79"/>
    </location>
</feature>
<feature type="transmembrane region" description="Helical" evidence="1">
    <location>
        <begin position="149"/>
        <end position="169"/>
    </location>
</feature>
<dbReference type="EMBL" id="OU895878">
    <property type="protein sequence ID" value="CAG9805416.1"/>
    <property type="molecule type" value="Genomic_DNA"/>
</dbReference>
<dbReference type="OrthoDB" id="10472085at2759"/>
<name>A0A9N9RX18_9DIPT</name>
<dbReference type="AlphaFoldDB" id="A0A9N9RX18"/>
<evidence type="ECO:0000256" key="1">
    <source>
        <dbReference type="SAM" id="Phobius"/>
    </source>
</evidence>
<organism evidence="2 3">
    <name type="scientific">Chironomus riparius</name>
    <dbReference type="NCBI Taxonomy" id="315576"/>
    <lineage>
        <taxon>Eukaryota</taxon>
        <taxon>Metazoa</taxon>
        <taxon>Ecdysozoa</taxon>
        <taxon>Arthropoda</taxon>
        <taxon>Hexapoda</taxon>
        <taxon>Insecta</taxon>
        <taxon>Pterygota</taxon>
        <taxon>Neoptera</taxon>
        <taxon>Endopterygota</taxon>
        <taxon>Diptera</taxon>
        <taxon>Nematocera</taxon>
        <taxon>Chironomoidea</taxon>
        <taxon>Chironomidae</taxon>
        <taxon>Chironominae</taxon>
        <taxon>Chironomus</taxon>
    </lineage>
</organism>
<reference evidence="2" key="2">
    <citation type="submission" date="2022-10" db="EMBL/GenBank/DDBJ databases">
        <authorList>
            <consortium name="ENA_rothamsted_submissions"/>
            <consortium name="culmorum"/>
            <person name="King R."/>
        </authorList>
    </citation>
    <scope>NUCLEOTIDE SEQUENCE</scope>
</reference>
<keyword evidence="1" id="KW-0472">Membrane</keyword>
<feature type="transmembrane region" description="Helical" evidence="1">
    <location>
        <begin position="12"/>
        <end position="36"/>
    </location>
</feature>
<sequence length="194" mass="22432">MKSIRRFRIKPLMCLAFLSFLGFTFFLTSTILVFVYYDSLKEFLHSHYGAKIDHMIGFIILSGFHAFAFGLITIQLVVVKPKTTKVIIPLVIVVSTAFFLLVAIDFFIEVHLLHVTPKEQLTKTHDDKAEMPEDDQTKKLKKKGKGFKLGYLVIYSSMCVVVWFLYLAFKDLEEDLERQKSENEPMEITISHIT</sequence>
<keyword evidence="3" id="KW-1185">Reference proteome</keyword>
<evidence type="ECO:0000313" key="2">
    <source>
        <dbReference type="EMBL" id="CAG9805416.1"/>
    </source>
</evidence>
<feature type="transmembrane region" description="Helical" evidence="1">
    <location>
        <begin position="86"/>
        <end position="108"/>
    </location>
</feature>